<gene>
    <name evidence="3" type="ORF">DWV00_10900</name>
</gene>
<dbReference type="RefSeq" id="WP_115533585.1">
    <property type="nucleotide sequence ID" value="NZ_QRGA01000006.1"/>
</dbReference>
<comment type="caution">
    <text evidence="3">The sequence shown here is derived from an EMBL/GenBank/DDBJ whole genome shotgun (WGS) entry which is preliminary data.</text>
</comment>
<keyword evidence="1" id="KW-1133">Transmembrane helix</keyword>
<dbReference type="AlphaFoldDB" id="A0A3D8K0I9"/>
<dbReference type="InterPro" id="IPR012336">
    <property type="entry name" value="Thioredoxin-like_fold"/>
</dbReference>
<dbReference type="OrthoDB" id="12976at2"/>
<feature type="transmembrane region" description="Helical" evidence="1">
    <location>
        <begin position="126"/>
        <end position="147"/>
    </location>
</feature>
<dbReference type="PANTHER" id="PTHR35272:SF3">
    <property type="entry name" value="THIOL:DISULFIDE INTERCHANGE PROTEIN DSBC"/>
    <property type="match status" value="1"/>
</dbReference>
<dbReference type="Proteomes" id="UP000256838">
    <property type="component" value="Unassembled WGS sequence"/>
</dbReference>
<protein>
    <recommendedName>
        <fullName evidence="2">Thioredoxin-like fold domain-containing protein</fullName>
    </recommendedName>
</protein>
<evidence type="ECO:0000256" key="1">
    <source>
        <dbReference type="SAM" id="Phobius"/>
    </source>
</evidence>
<keyword evidence="1" id="KW-0472">Membrane</keyword>
<accession>A0A3D8K0I9</accession>
<evidence type="ECO:0000313" key="4">
    <source>
        <dbReference type="Proteomes" id="UP000256838"/>
    </source>
</evidence>
<dbReference type="Pfam" id="PF13098">
    <property type="entry name" value="Thioredoxin_2"/>
    <property type="match status" value="1"/>
</dbReference>
<dbReference type="PANTHER" id="PTHR35272">
    <property type="entry name" value="THIOL:DISULFIDE INTERCHANGE PROTEIN DSBC-RELATED"/>
    <property type="match status" value="1"/>
</dbReference>
<name>A0A3D8K0I9_9BURK</name>
<feature type="domain" description="Thioredoxin-like fold" evidence="2">
    <location>
        <begin position="252"/>
        <end position="360"/>
    </location>
</feature>
<reference evidence="3 4" key="1">
    <citation type="submission" date="2018-08" db="EMBL/GenBank/DDBJ databases">
        <title>Paraburkholderia sp. DHOM06 isolated from forest soil.</title>
        <authorList>
            <person name="Gao Z.-H."/>
            <person name="Qiu L.-H."/>
        </authorList>
    </citation>
    <scope>NUCLEOTIDE SEQUENCE [LARGE SCALE GENOMIC DNA]</scope>
    <source>
        <strain evidence="3 4">DHOM06</strain>
    </source>
</reference>
<keyword evidence="4" id="KW-1185">Reference proteome</keyword>
<evidence type="ECO:0000313" key="3">
    <source>
        <dbReference type="EMBL" id="RDU98769.1"/>
    </source>
</evidence>
<keyword evidence="1" id="KW-0812">Transmembrane</keyword>
<sequence>MRLKFERSAARTRDVVLIEADGTVYSSFSKTGYLRAATRTRFACGTTAATGAFSISRGQPQTLEGGAQGPANHGLVFISEVDGEEKIALIERFASEADAEQALGMIETALRRSAVAQRGLRLWRSLLCWAGAPFLIFIVSMSGVQFLNSHNAALDDLNKLAHLAQQNPSIFGIPAVTLPATAAAAASPASQASPIGLASALPSEPSFALASTPASAPADTAASTSTSAAVAAMQTSAHGMAQIHFGLDNQPAKRTLYVYSDPNCPACRRFEAHINDLSRDFSIYVIPVAYQHGSATIASQILCAADDKQKWIETMSRAKTTDKVEGEDCERGYAGLKENMAMFNSLGFDSTPRVVDGDGAVFPAGATASAIRIQAAAR</sequence>
<proteinExistence type="predicted"/>
<dbReference type="SUPFAM" id="SSF52833">
    <property type="entry name" value="Thioredoxin-like"/>
    <property type="match status" value="1"/>
</dbReference>
<dbReference type="InterPro" id="IPR036249">
    <property type="entry name" value="Thioredoxin-like_sf"/>
</dbReference>
<organism evidence="3 4">
    <name type="scientific">Trinickia dinghuensis</name>
    <dbReference type="NCBI Taxonomy" id="2291023"/>
    <lineage>
        <taxon>Bacteria</taxon>
        <taxon>Pseudomonadati</taxon>
        <taxon>Pseudomonadota</taxon>
        <taxon>Betaproteobacteria</taxon>
        <taxon>Burkholderiales</taxon>
        <taxon>Burkholderiaceae</taxon>
        <taxon>Trinickia</taxon>
    </lineage>
</organism>
<evidence type="ECO:0000259" key="2">
    <source>
        <dbReference type="Pfam" id="PF13098"/>
    </source>
</evidence>
<dbReference type="Gene3D" id="3.40.30.10">
    <property type="entry name" value="Glutaredoxin"/>
    <property type="match status" value="1"/>
</dbReference>
<dbReference type="EMBL" id="QRGA01000006">
    <property type="protein sequence ID" value="RDU98769.1"/>
    <property type="molecule type" value="Genomic_DNA"/>
</dbReference>
<dbReference type="InterPro" id="IPR051470">
    <property type="entry name" value="Thiol:disulfide_interchange"/>
</dbReference>